<evidence type="ECO:0000313" key="1">
    <source>
        <dbReference type="EMBL" id="KAL2714438.1"/>
    </source>
</evidence>
<proteinExistence type="predicted"/>
<gene>
    <name evidence="1" type="ORF">V1478_015623</name>
</gene>
<protein>
    <submittedName>
        <fullName evidence="1">Uncharacterized protein</fullName>
    </submittedName>
</protein>
<dbReference type="EMBL" id="JAUDFV010000156">
    <property type="protein sequence ID" value="KAL2714438.1"/>
    <property type="molecule type" value="Genomic_DNA"/>
</dbReference>
<accession>A0ABD2A1C9</accession>
<organism evidence="1 2">
    <name type="scientific">Vespula squamosa</name>
    <name type="common">Southern yellow jacket</name>
    <name type="synonym">Wasp</name>
    <dbReference type="NCBI Taxonomy" id="30214"/>
    <lineage>
        <taxon>Eukaryota</taxon>
        <taxon>Metazoa</taxon>
        <taxon>Ecdysozoa</taxon>
        <taxon>Arthropoda</taxon>
        <taxon>Hexapoda</taxon>
        <taxon>Insecta</taxon>
        <taxon>Pterygota</taxon>
        <taxon>Neoptera</taxon>
        <taxon>Endopterygota</taxon>
        <taxon>Hymenoptera</taxon>
        <taxon>Apocrita</taxon>
        <taxon>Aculeata</taxon>
        <taxon>Vespoidea</taxon>
        <taxon>Vespidae</taxon>
        <taxon>Vespinae</taxon>
        <taxon>Vespula</taxon>
    </lineage>
</organism>
<dbReference type="AlphaFoldDB" id="A0ABD2A1C9"/>
<comment type="caution">
    <text evidence="1">The sequence shown here is derived from an EMBL/GenBank/DDBJ whole genome shotgun (WGS) entry which is preliminary data.</text>
</comment>
<reference evidence="1 2" key="1">
    <citation type="journal article" date="2024" name="Ann. Entomol. Soc. Am.">
        <title>Genomic analyses of the southern and eastern yellowjacket wasps (Hymenoptera: Vespidae) reveal evolutionary signatures of social life.</title>
        <authorList>
            <person name="Catto M.A."/>
            <person name="Caine P.B."/>
            <person name="Orr S.E."/>
            <person name="Hunt B.G."/>
            <person name="Goodisman M.A.D."/>
        </authorList>
    </citation>
    <scope>NUCLEOTIDE SEQUENCE [LARGE SCALE GENOMIC DNA]</scope>
    <source>
        <strain evidence="1">233</strain>
        <tissue evidence="1">Head and thorax</tissue>
    </source>
</reference>
<name>A0ABD2A1C9_VESSQ</name>
<sequence>MLEDGSDNIYTSVIWPCFIHSTDIPLDGYSGYMDFSCRINMIVTQISITFLSILDSFCRLQFKEQN</sequence>
<dbReference type="Proteomes" id="UP001607302">
    <property type="component" value="Unassembled WGS sequence"/>
</dbReference>
<evidence type="ECO:0000313" key="2">
    <source>
        <dbReference type="Proteomes" id="UP001607302"/>
    </source>
</evidence>
<keyword evidence="2" id="KW-1185">Reference proteome</keyword>